<proteinExistence type="predicted"/>
<dbReference type="EMBL" id="BTPD01000002">
    <property type="protein sequence ID" value="GMQ28182.1"/>
    <property type="molecule type" value="Genomic_DNA"/>
</dbReference>
<accession>A0ABQ6PKW8</accession>
<keyword evidence="2" id="KW-1185">Reference proteome</keyword>
<name>A0ABQ6PKW8_9BACT</name>
<sequence>MATNSLRKYSLFLIFLFFIQCAYKEKNLENKGAKLNKIGEKIFKIDSITTNIPQDIQIFDDGDKVIFVLLNAPKNELQFYDFNSGDLIQKKTLDENFFGKVSDFYIHNLDSIFISSTTKTSLWLINGQSEILRTMKINTPIGSSLPIGNENVVYSNSKVIVSTQVAIFNSEGIENSPLVFVFDLKNPFTENQSLEYLNYPQIYRSSYSPELGLYYNGFDKKNQKIYHGFSAYDWVYLFDIKTEKLDSLEVKPILDFSIEPSSPSDLENVNTRQYYYYTNYNYGYILIEPIDRYLLRIFYTPKYNIKKNEPIKFNELKPKSIIISDLDSGTFKGQFILSDKHNEGLIFSLDKNIYINKIQDNEDEIIFEIYTIVE</sequence>
<comment type="caution">
    <text evidence="1">The sequence shown here is derived from an EMBL/GenBank/DDBJ whole genome shotgun (WGS) entry which is preliminary data.</text>
</comment>
<protein>
    <recommendedName>
        <fullName evidence="3">DUF4221 domain-containing protein</fullName>
    </recommendedName>
</protein>
<dbReference type="InterPro" id="IPR011047">
    <property type="entry name" value="Quinoprotein_ADH-like_sf"/>
</dbReference>
<gene>
    <name evidence="1" type="ORF">Aconfl_08250</name>
</gene>
<organism evidence="1 2">
    <name type="scientific">Algoriphagus confluentis</name>
    <dbReference type="NCBI Taxonomy" id="1697556"/>
    <lineage>
        <taxon>Bacteria</taxon>
        <taxon>Pseudomonadati</taxon>
        <taxon>Bacteroidota</taxon>
        <taxon>Cytophagia</taxon>
        <taxon>Cytophagales</taxon>
        <taxon>Cyclobacteriaceae</taxon>
        <taxon>Algoriphagus</taxon>
    </lineage>
</organism>
<dbReference type="RefSeq" id="WP_338222969.1">
    <property type="nucleotide sequence ID" value="NZ_BTPD01000002.1"/>
</dbReference>
<evidence type="ECO:0000313" key="1">
    <source>
        <dbReference type="EMBL" id="GMQ28182.1"/>
    </source>
</evidence>
<dbReference type="SUPFAM" id="SSF50998">
    <property type="entry name" value="Quinoprotein alcohol dehydrogenase-like"/>
    <property type="match status" value="1"/>
</dbReference>
<evidence type="ECO:0000313" key="2">
    <source>
        <dbReference type="Proteomes" id="UP001338309"/>
    </source>
</evidence>
<dbReference type="Proteomes" id="UP001338309">
    <property type="component" value="Unassembled WGS sequence"/>
</dbReference>
<reference evidence="1 2" key="1">
    <citation type="submission" date="2023-08" db="EMBL/GenBank/DDBJ databases">
        <title>Draft genome sequence of Algoriphagus confluentis.</title>
        <authorList>
            <person name="Takatani N."/>
            <person name="Hosokawa M."/>
            <person name="Sawabe T."/>
        </authorList>
    </citation>
    <scope>NUCLEOTIDE SEQUENCE [LARGE SCALE GENOMIC DNA]</scope>
    <source>
        <strain evidence="1 2">NBRC 111222</strain>
    </source>
</reference>
<evidence type="ECO:0008006" key="3">
    <source>
        <dbReference type="Google" id="ProtNLM"/>
    </source>
</evidence>